<protein>
    <submittedName>
        <fullName evidence="4">Predicted xylanase/chitin deacetylase</fullName>
    </submittedName>
</protein>
<feature type="domain" description="NodB homology" evidence="3">
    <location>
        <begin position="83"/>
        <end position="260"/>
    </location>
</feature>
<dbReference type="PATRIC" id="fig|1303518.3.peg.325"/>
<sequence length="291" mass="33636">MRRNNKERVRMKQTSNWRYCWWLFISLFILVAYGAAYGEDMRHVATSGLFAHGVDPWLLPSKPHTLWEGNHLIAIVRGNPQRKEIALTFDDGPHPLFTLRLLALLKMLHVRATFFVVGWKVDQAPWVLQRMLEDGNEIGDHTYHHFDLKSGPPELTAAEIEMCNDAIYRACGYTPLFFRPSGGQFDPAVIHEAAAHHMITVLWTDDPADYESPPADVIEDRLLHHVSPGAIILLHDGIEQTYEMLPDFIERMRRAGYTFVTLREMIEHLDNTPHAERVQLASFRRFNTRTK</sequence>
<dbReference type="KEGG" id="ccz:CCALI_00319"/>
<dbReference type="eggNOG" id="COG0726">
    <property type="taxonomic scope" value="Bacteria"/>
</dbReference>
<proteinExistence type="predicted"/>
<evidence type="ECO:0000313" key="4">
    <source>
        <dbReference type="EMBL" id="CCW34156.1"/>
    </source>
</evidence>
<dbReference type="EMBL" id="HF951689">
    <property type="protein sequence ID" value="CCW34156.1"/>
    <property type="molecule type" value="Genomic_DNA"/>
</dbReference>
<keyword evidence="2 4" id="KW-0378">Hydrolase</keyword>
<gene>
    <name evidence="4" type="ORF">CCALI_00319</name>
</gene>
<dbReference type="STRING" id="454171.CP488_00838"/>
<dbReference type="GO" id="GO:0016810">
    <property type="term" value="F:hydrolase activity, acting on carbon-nitrogen (but not peptide) bonds"/>
    <property type="evidence" value="ECO:0007669"/>
    <property type="project" value="InterPro"/>
</dbReference>
<dbReference type="InParanoid" id="S0ESD8"/>
<reference evidence="5" key="1">
    <citation type="submission" date="2013-03" db="EMBL/GenBank/DDBJ databases">
        <title>Genome sequence of Chthonomonas calidirosea, the first sequenced genome from the Armatimonadetes phylum (formally candidate division OP10).</title>
        <authorList>
            <person name="Lee K.C.Y."/>
            <person name="Morgan X.C."/>
            <person name="Dunfield P.F."/>
            <person name="Tamas I."/>
            <person name="Houghton K.M."/>
            <person name="Vyssotski M."/>
            <person name="Ryan J.L.J."/>
            <person name="Lagutin K."/>
            <person name="McDonald I.R."/>
            <person name="Stott M.B."/>
        </authorList>
    </citation>
    <scope>NUCLEOTIDE SEQUENCE [LARGE SCALE GENOMIC DNA]</scope>
    <source>
        <strain evidence="5">DSM 23976 / ICMP 18418 / T49</strain>
    </source>
</reference>
<dbReference type="Gene3D" id="3.20.20.370">
    <property type="entry name" value="Glycoside hydrolase/deacetylase"/>
    <property type="match status" value="1"/>
</dbReference>
<dbReference type="SUPFAM" id="SSF88713">
    <property type="entry name" value="Glycoside hydrolase/deacetylase"/>
    <property type="match status" value="1"/>
</dbReference>
<accession>S0ESD8</accession>
<dbReference type="InterPro" id="IPR050248">
    <property type="entry name" value="Polysacc_deacetylase_ArnD"/>
</dbReference>
<keyword evidence="1" id="KW-0479">Metal-binding</keyword>
<dbReference type="HOGENOM" id="CLU_021264_0_1_0"/>
<dbReference type="AlphaFoldDB" id="S0ESD8"/>
<dbReference type="Proteomes" id="UP000014227">
    <property type="component" value="Chromosome I"/>
</dbReference>
<keyword evidence="4" id="KW-0624">Polysaccharide degradation</keyword>
<keyword evidence="4" id="KW-0326">Glycosidase</keyword>
<dbReference type="Pfam" id="PF01522">
    <property type="entry name" value="Polysacc_deac_1"/>
    <property type="match status" value="1"/>
</dbReference>
<dbReference type="GO" id="GO:0016020">
    <property type="term" value="C:membrane"/>
    <property type="evidence" value="ECO:0007669"/>
    <property type="project" value="TreeGrafter"/>
</dbReference>
<keyword evidence="4" id="KW-0858">Xylan degradation</keyword>
<dbReference type="PANTHER" id="PTHR10587">
    <property type="entry name" value="GLYCOSYL TRANSFERASE-RELATED"/>
    <property type="match status" value="1"/>
</dbReference>
<evidence type="ECO:0000259" key="3">
    <source>
        <dbReference type="PROSITE" id="PS51677"/>
    </source>
</evidence>
<evidence type="ECO:0000256" key="2">
    <source>
        <dbReference type="ARBA" id="ARBA00022801"/>
    </source>
</evidence>
<evidence type="ECO:0000313" key="5">
    <source>
        <dbReference type="Proteomes" id="UP000014227"/>
    </source>
</evidence>
<dbReference type="CDD" id="cd10917">
    <property type="entry name" value="CE4_NodB_like_6s_7s"/>
    <property type="match status" value="1"/>
</dbReference>
<dbReference type="FunCoup" id="S0ESD8">
    <property type="interactions" value="28"/>
</dbReference>
<dbReference type="PANTHER" id="PTHR10587:SF133">
    <property type="entry name" value="CHITIN DEACETYLASE 1-RELATED"/>
    <property type="match status" value="1"/>
</dbReference>
<keyword evidence="4" id="KW-0119">Carbohydrate metabolism</keyword>
<dbReference type="GO" id="GO:0016798">
    <property type="term" value="F:hydrolase activity, acting on glycosyl bonds"/>
    <property type="evidence" value="ECO:0007669"/>
    <property type="project" value="UniProtKB-KW"/>
</dbReference>
<evidence type="ECO:0000256" key="1">
    <source>
        <dbReference type="ARBA" id="ARBA00022723"/>
    </source>
</evidence>
<dbReference type="InterPro" id="IPR011330">
    <property type="entry name" value="Glyco_hydro/deAcase_b/a-brl"/>
</dbReference>
<keyword evidence="5" id="KW-1185">Reference proteome</keyword>
<dbReference type="GO" id="GO:0045493">
    <property type="term" value="P:xylan catabolic process"/>
    <property type="evidence" value="ECO:0007669"/>
    <property type="project" value="UniProtKB-KW"/>
</dbReference>
<dbReference type="PROSITE" id="PS51677">
    <property type="entry name" value="NODB"/>
    <property type="match status" value="1"/>
</dbReference>
<dbReference type="GO" id="GO:0046872">
    <property type="term" value="F:metal ion binding"/>
    <property type="evidence" value="ECO:0007669"/>
    <property type="project" value="UniProtKB-KW"/>
</dbReference>
<name>S0ESD8_CHTCT</name>
<organism evidence="4 5">
    <name type="scientific">Chthonomonas calidirosea (strain DSM 23976 / ICMP 18418 / T49)</name>
    <dbReference type="NCBI Taxonomy" id="1303518"/>
    <lineage>
        <taxon>Bacteria</taxon>
        <taxon>Bacillati</taxon>
        <taxon>Armatimonadota</taxon>
        <taxon>Chthonomonadia</taxon>
        <taxon>Chthonomonadales</taxon>
        <taxon>Chthonomonadaceae</taxon>
        <taxon>Chthonomonas</taxon>
    </lineage>
</organism>
<dbReference type="InterPro" id="IPR002509">
    <property type="entry name" value="NODB_dom"/>
</dbReference>